<dbReference type="Gene3D" id="3.30.565.10">
    <property type="entry name" value="Histidine kinase-like ATPase, C-terminal domain"/>
    <property type="match status" value="1"/>
</dbReference>
<evidence type="ECO:0000256" key="8">
    <source>
        <dbReference type="ARBA" id="ARBA00022989"/>
    </source>
</evidence>
<evidence type="ECO:0000256" key="9">
    <source>
        <dbReference type="ARBA" id="ARBA00023012"/>
    </source>
</evidence>
<evidence type="ECO:0000256" key="1">
    <source>
        <dbReference type="ARBA" id="ARBA00000085"/>
    </source>
</evidence>
<keyword evidence="7 14" id="KW-0418">Kinase</keyword>
<proteinExistence type="predicted"/>
<comment type="catalytic activity">
    <reaction evidence="1">
        <text>ATP + protein L-histidine = ADP + protein N-phospho-L-histidine.</text>
        <dbReference type="EC" id="2.7.13.3"/>
    </reaction>
</comment>
<evidence type="ECO:0000259" key="13">
    <source>
        <dbReference type="PROSITE" id="PS50885"/>
    </source>
</evidence>
<evidence type="ECO:0000256" key="3">
    <source>
        <dbReference type="ARBA" id="ARBA00012438"/>
    </source>
</evidence>
<dbReference type="InterPro" id="IPR004358">
    <property type="entry name" value="Sig_transdc_His_kin-like_C"/>
</dbReference>
<keyword evidence="6 11" id="KW-0812">Transmembrane</keyword>
<dbReference type="InterPro" id="IPR003660">
    <property type="entry name" value="HAMP_dom"/>
</dbReference>
<evidence type="ECO:0000256" key="6">
    <source>
        <dbReference type="ARBA" id="ARBA00022692"/>
    </source>
</evidence>
<dbReference type="SUPFAM" id="SSF47384">
    <property type="entry name" value="Homodimeric domain of signal transducing histidine kinase"/>
    <property type="match status" value="1"/>
</dbReference>
<accession>A0AAP4TZ86</accession>
<organism evidence="14 15">
    <name type="scientific">Cobetia amphilecti</name>
    <dbReference type="NCBI Taxonomy" id="1055104"/>
    <lineage>
        <taxon>Bacteria</taxon>
        <taxon>Pseudomonadati</taxon>
        <taxon>Pseudomonadota</taxon>
        <taxon>Gammaproteobacteria</taxon>
        <taxon>Oceanospirillales</taxon>
        <taxon>Halomonadaceae</taxon>
        <taxon>Cobetia</taxon>
    </lineage>
</organism>
<keyword evidence="8 11" id="KW-1133">Transmembrane helix</keyword>
<dbReference type="SMART" id="SM00387">
    <property type="entry name" value="HATPase_c"/>
    <property type="match status" value="1"/>
</dbReference>
<keyword evidence="4" id="KW-0597">Phosphoprotein</keyword>
<dbReference type="InterPro" id="IPR003594">
    <property type="entry name" value="HATPase_dom"/>
</dbReference>
<evidence type="ECO:0000313" key="15">
    <source>
        <dbReference type="Proteomes" id="UP001170481"/>
    </source>
</evidence>
<dbReference type="EC" id="2.7.13.3" evidence="3"/>
<reference evidence="14" key="1">
    <citation type="submission" date="2023-07" db="EMBL/GenBank/DDBJ databases">
        <title>Genome content predicts the carbon catabolic preferences of heterotrophic bacteria.</title>
        <authorList>
            <person name="Gralka M."/>
        </authorList>
    </citation>
    <scope>NUCLEOTIDE SEQUENCE</scope>
    <source>
        <strain evidence="14">C2R13</strain>
    </source>
</reference>
<dbReference type="PANTHER" id="PTHR45436">
    <property type="entry name" value="SENSOR HISTIDINE KINASE YKOH"/>
    <property type="match status" value="1"/>
</dbReference>
<evidence type="ECO:0000256" key="5">
    <source>
        <dbReference type="ARBA" id="ARBA00022679"/>
    </source>
</evidence>
<dbReference type="Pfam" id="PF02518">
    <property type="entry name" value="HATPase_c"/>
    <property type="match status" value="1"/>
</dbReference>
<evidence type="ECO:0000256" key="10">
    <source>
        <dbReference type="ARBA" id="ARBA00023136"/>
    </source>
</evidence>
<gene>
    <name evidence="14" type="ORF">Q4535_12480</name>
</gene>
<dbReference type="PRINTS" id="PR00344">
    <property type="entry name" value="BCTRLSENSOR"/>
</dbReference>
<dbReference type="GO" id="GO:0000155">
    <property type="term" value="F:phosphorelay sensor kinase activity"/>
    <property type="evidence" value="ECO:0007669"/>
    <property type="project" value="InterPro"/>
</dbReference>
<evidence type="ECO:0000256" key="4">
    <source>
        <dbReference type="ARBA" id="ARBA00022553"/>
    </source>
</evidence>
<dbReference type="InterPro" id="IPR005467">
    <property type="entry name" value="His_kinase_dom"/>
</dbReference>
<dbReference type="Gene3D" id="1.10.287.130">
    <property type="match status" value="1"/>
</dbReference>
<dbReference type="Pfam" id="PF00512">
    <property type="entry name" value="HisKA"/>
    <property type="match status" value="1"/>
</dbReference>
<dbReference type="EMBL" id="JAUORK010000017">
    <property type="protein sequence ID" value="MDO6672930.1"/>
    <property type="molecule type" value="Genomic_DNA"/>
</dbReference>
<dbReference type="CDD" id="cd00082">
    <property type="entry name" value="HisKA"/>
    <property type="match status" value="1"/>
</dbReference>
<dbReference type="CDD" id="cd06225">
    <property type="entry name" value="HAMP"/>
    <property type="match status" value="1"/>
</dbReference>
<evidence type="ECO:0000256" key="2">
    <source>
        <dbReference type="ARBA" id="ARBA00004370"/>
    </source>
</evidence>
<dbReference type="PROSITE" id="PS50885">
    <property type="entry name" value="HAMP"/>
    <property type="match status" value="1"/>
</dbReference>
<dbReference type="PROSITE" id="PS50109">
    <property type="entry name" value="HIS_KIN"/>
    <property type="match status" value="1"/>
</dbReference>
<keyword evidence="9" id="KW-0902">Two-component regulatory system</keyword>
<evidence type="ECO:0000256" key="7">
    <source>
        <dbReference type="ARBA" id="ARBA00022777"/>
    </source>
</evidence>
<feature type="domain" description="HAMP" evidence="13">
    <location>
        <begin position="187"/>
        <end position="239"/>
    </location>
</feature>
<dbReference type="SUPFAM" id="SSF158472">
    <property type="entry name" value="HAMP domain-like"/>
    <property type="match status" value="1"/>
</dbReference>
<evidence type="ECO:0000256" key="11">
    <source>
        <dbReference type="SAM" id="Phobius"/>
    </source>
</evidence>
<dbReference type="GO" id="GO:0005886">
    <property type="term" value="C:plasma membrane"/>
    <property type="evidence" value="ECO:0007669"/>
    <property type="project" value="TreeGrafter"/>
</dbReference>
<name>A0AAP4TZ86_9GAMM</name>
<comment type="caution">
    <text evidence="14">The sequence shown here is derived from an EMBL/GenBank/DDBJ whole genome shotgun (WGS) entry which is preliminary data.</text>
</comment>
<dbReference type="InterPro" id="IPR036097">
    <property type="entry name" value="HisK_dim/P_sf"/>
</dbReference>
<protein>
    <recommendedName>
        <fullName evidence="3">histidine kinase</fullName>
        <ecNumber evidence="3">2.7.13.3</ecNumber>
    </recommendedName>
</protein>
<dbReference type="AlphaFoldDB" id="A0AAP4TZ86"/>
<dbReference type="RefSeq" id="WP_303594552.1">
    <property type="nucleotide sequence ID" value="NZ_JAUORK010000017.1"/>
</dbReference>
<keyword evidence="5" id="KW-0808">Transferase</keyword>
<dbReference type="SUPFAM" id="SSF55874">
    <property type="entry name" value="ATPase domain of HSP90 chaperone/DNA topoisomerase II/histidine kinase"/>
    <property type="match status" value="1"/>
</dbReference>
<comment type="subcellular location">
    <subcellularLocation>
        <location evidence="2">Membrane</location>
    </subcellularLocation>
</comment>
<dbReference type="Proteomes" id="UP001170481">
    <property type="component" value="Unassembled WGS sequence"/>
</dbReference>
<keyword evidence="10 11" id="KW-0472">Membrane</keyword>
<dbReference type="Pfam" id="PF00672">
    <property type="entry name" value="HAMP"/>
    <property type="match status" value="1"/>
</dbReference>
<dbReference type="Gene3D" id="6.10.340.10">
    <property type="match status" value="1"/>
</dbReference>
<sequence length="472" mass="52438">MMPAVTVWRSRLSVRLFVILLLTNVVIGGSIYMFISNSMDRGFAEYLEQTQQERIELISSDLVSAYAAEGNWDWMKSRRNWGRIVHSQAPPDRFEMPPGANINRPQDYMLRDTRGQRLNGPPRPIPGMQFKDLILDGEKIGELGYLPVSEFLRRGKDQYLERQSRNLATIILSSTFASLLAAAGIAWWLGHRVRDLASGASRLSSGDYATRLPVRGRDELSRLAGDFNALAQTLETNRDSRQRWVSDISHELRTPLAVLKGEIEAMQDGIRPMSQDSLGSLEQEVDALNRLVSDLRLLAQSDAGTLEAWREPLELDAQLSDSLDDLRGWLEDSGIQLETDIQLPLRVQGDMQRLHQLWSNLASNTRAYTDSPGKLKVSLLREAASPGDGAGHPGWAVVRWEDSSPGVPEAELAHLTERLYRVENSRNRSSGGSGLGLSIASALVSAHDGQLVPGQSSLGGLRWDIRLPLLST</sequence>
<dbReference type="SMART" id="SM00388">
    <property type="entry name" value="HisKA"/>
    <property type="match status" value="1"/>
</dbReference>
<evidence type="ECO:0000313" key="14">
    <source>
        <dbReference type="EMBL" id="MDO6672930.1"/>
    </source>
</evidence>
<dbReference type="SMART" id="SM00304">
    <property type="entry name" value="HAMP"/>
    <property type="match status" value="1"/>
</dbReference>
<evidence type="ECO:0000259" key="12">
    <source>
        <dbReference type="PROSITE" id="PS50109"/>
    </source>
</evidence>
<feature type="transmembrane region" description="Helical" evidence="11">
    <location>
        <begin position="12"/>
        <end position="35"/>
    </location>
</feature>
<dbReference type="InterPro" id="IPR003661">
    <property type="entry name" value="HisK_dim/P_dom"/>
</dbReference>
<dbReference type="InterPro" id="IPR036890">
    <property type="entry name" value="HATPase_C_sf"/>
</dbReference>
<dbReference type="PANTHER" id="PTHR45436:SF5">
    <property type="entry name" value="SENSOR HISTIDINE KINASE TRCS"/>
    <property type="match status" value="1"/>
</dbReference>
<feature type="domain" description="Histidine kinase" evidence="12">
    <location>
        <begin position="247"/>
        <end position="471"/>
    </location>
</feature>
<dbReference type="InterPro" id="IPR050428">
    <property type="entry name" value="TCS_sensor_his_kinase"/>
</dbReference>